<evidence type="ECO:0000313" key="12">
    <source>
        <dbReference type="EMBL" id="GAA5157219.1"/>
    </source>
</evidence>
<keyword evidence="9" id="KW-0456">Lyase</keyword>
<dbReference type="PANTHER" id="PTHR33407">
    <property type="entry name" value="PECTATE LYASE F-RELATED"/>
    <property type="match status" value="1"/>
</dbReference>
<dbReference type="PANTHER" id="PTHR33407:SF9">
    <property type="entry name" value="PECTATE LYASE F-RELATED"/>
    <property type="match status" value="1"/>
</dbReference>
<evidence type="ECO:0000256" key="10">
    <source>
        <dbReference type="SAM" id="SignalP"/>
    </source>
</evidence>
<evidence type="ECO:0000256" key="1">
    <source>
        <dbReference type="ARBA" id="ARBA00000695"/>
    </source>
</evidence>
<evidence type="ECO:0000256" key="7">
    <source>
        <dbReference type="ARBA" id="ARBA00022729"/>
    </source>
</evidence>
<dbReference type="Pfam" id="PF00754">
    <property type="entry name" value="F5_F8_type_C"/>
    <property type="match status" value="1"/>
</dbReference>
<feature type="signal peptide" evidence="10">
    <location>
        <begin position="1"/>
        <end position="21"/>
    </location>
</feature>
<organism evidence="12 13">
    <name type="scientific">Viridibacterium curvum</name>
    <dbReference type="NCBI Taxonomy" id="1101404"/>
    <lineage>
        <taxon>Bacteria</taxon>
        <taxon>Pseudomonadati</taxon>
        <taxon>Pseudomonadota</taxon>
        <taxon>Betaproteobacteria</taxon>
        <taxon>Rhodocyclales</taxon>
        <taxon>Rhodocyclaceae</taxon>
        <taxon>Viridibacterium</taxon>
    </lineage>
</organism>
<evidence type="ECO:0000256" key="5">
    <source>
        <dbReference type="ARBA" id="ARBA00012272"/>
    </source>
</evidence>
<evidence type="ECO:0000313" key="13">
    <source>
        <dbReference type="Proteomes" id="UP001500547"/>
    </source>
</evidence>
<evidence type="ECO:0000256" key="4">
    <source>
        <dbReference type="ARBA" id="ARBA00006463"/>
    </source>
</evidence>
<keyword evidence="13" id="KW-1185">Reference proteome</keyword>
<comment type="subcellular location">
    <subcellularLocation>
        <location evidence="3">Secreted</location>
    </subcellularLocation>
</comment>
<comment type="catalytic activity">
    <reaction evidence="1">
        <text>Eliminative cleavage of (1-&gt;4)-alpha-D-galacturonan to give oligosaccharides with 4-deoxy-alpha-D-galact-4-enuronosyl groups at their non-reducing ends.</text>
        <dbReference type="EC" id="4.2.2.2"/>
    </reaction>
</comment>
<proteinExistence type="inferred from homology"/>
<evidence type="ECO:0000256" key="3">
    <source>
        <dbReference type="ARBA" id="ARBA00004613"/>
    </source>
</evidence>
<evidence type="ECO:0000259" key="11">
    <source>
        <dbReference type="PROSITE" id="PS50022"/>
    </source>
</evidence>
<dbReference type="InterPro" id="IPR008979">
    <property type="entry name" value="Galactose-bd-like_sf"/>
</dbReference>
<comment type="similarity">
    <text evidence="4">Belongs to the polysaccharide lyase 3 family.</text>
</comment>
<dbReference type="Pfam" id="PF03211">
    <property type="entry name" value="Pectate_lyase"/>
    <property type="match status" value="1"/>
</dbReference>
<sequence>MKSHQLLLGIVALFAANFASAANRPAGYVTLCTENKTCSVATSTNVAFGRADVFFYKTLVGSFVCNEATFGGRTAGGVNECSVPSGTSSSSASSSSKSSSSVSSVSSSSVSSSVSSSISSSSSSYSTSTSGGYVLTNVAASGVATAISAAASSQSATAAVDGNFSTKWVPASNVAGNWLQITFPSAVQLGRVVLSESGEGVTSHDIQVLVNGSWVTVSSGTTIRANKGHDFAIVSTSAVRVFFSAVQAGKPNILEFQAYAVASNAQACAPGNVLVDTVVDCGGVTVGTTCAGGSETQQPVFTLRNSTIRNLRINKNAADGIHCTAGHCRIENTVWEDVCEDAATLKDQGLSLTISGGSANAADDKVFQHNSVIAGGSTINIENFQLYGRIGKLYRSCGDCTGNGGPRYVKINNVQVNGSIGTVVGVNRNYGDKATIRNLRIYKWQPPDSGGEICMEYNGVQKGSGSSSELGLFFNTATCDVSLSDVSGFQ</sequence>
<name>A0ABP9QBL2_9RHOO</name>
<dbReference type="InterPro" id="IPR004898">
    <property type="entry name" value="Pectate_lyase_PlyH/PlyE-like"/>
</dbReference>
<dbReference type="RefSeq" id="WP_345530770.1">
    <property type="nucleotide sequence ID" value="NZ_BAABLD010000001.1"/>
</dbReference>
<comment type="caution">
    <text evidence="12">The sequence shown here is derived from an EMBL/GenBank/DDBJ whole genome shotgun (WGS) entry which is preliminary data.</text>
</comment>
<evidence type="ECO:0000256" key="8">
    <source>
        <dbReference type="ARBA" id="ARBA00022837"/>
    </source>
</evidence>
<keyword evidence="7 10" id="KW-0732">Signal</keyword>
<dbReference type="EMBL" id="BAABLD010000001">
    <property type="protein sequence ID" value="GAA5157219.1"/>
    <property type="molecule type" value="Genomic_DNA"/>
</dbReference>
<dbReference type="SUPFAM" id="SSF51126">
    <property type="entry name" value="Pectin lyase-like"/>
    <property type="match status" value="1"/>
</dbReference>
<dbReference type="Gene3D" id="2.60.120.260">
    <property type="entry name" value="Galactose-binding domain-like"/>
    <property type="match status" value="1"/>
</dbReference>
<protein>
    <recommendedName>
        <fullName evidence="5">pectate lyase</fullName>
        <ecNumber evidence="5">4.2.2.2</ecNumber>
    </recommendedName>
</protein>
<comment type="cofactor">
    <cofactor evidence="2">
        <name>Ca(2+)</name>
        <dbReference type="ChEBI" id="CHEBI:29108"/>
    </cofactor>
</comment>
<gene>
    <name evidence="12" type="ORF">GCM10025770_00120</name>
</gene>
<dbReference type="InterPro" id="IPR011050">
    <property type="entry name" value="Pectin_lyase_fold/virulence"/>
</dbReference>
<evidence type="ECO:0000256" key="2">
    <source>
        <dbReference type="ARBA" id="ARBA00001913"/>
    </source>
</evidence>
<keyword evidence="8" id="KW-0106">Calcium</keyword>
<reference evidence="13" key="1">
    <citation type="journal article" date="2019" name="Int. J. Syst. Evol. Microbiol.">
        <title>The Global Catalogue of Microorganisms (GCM) 10K type strain sequencing project: providing services to taxonomists for standard genome sequencing and annotation.</title>
        <authorList>
            <consortium name="The Broad Institute Genomics Platform"/>
            <consortium name="The Broad Institute Genome Sequencing Center for Infectious Disease"/>
            <person name="Wu L."/>
            <person name="Ma J."/>
        </authorList>
    </citation>
    <scope>NUCLEOTIDE SEQUENCE [LARGE SCALE GENOMIC DNA]</scope>
    <source>
        <strain evidence="13">JCM 18715</strain>
    </source>
</reference>
<accession>A0ABP9QBL2</accession>
<evidence type="ECO:0000256" key="9">
    <source>
        <dbReference type="ARBA" id="ARBA00023239"/>
    </source>
</evidence>
<evidence type="ECO:0000256" key="6">
    <source>
        <dbReference type="ARBA" id="ARBA00022525"/>
    </source>
</evidence>
<dbReference type="Proteomes" id="UP001500547">
    <property type="component" value="Unassembled WGS sequence"/>
</dbReference>
<feature type="domain" description="F5/8 type C" evidence="11">
    <location>
        <begin position="126"/>
        <end position="261"/>
    </location>
</feature>
<dbReference type="InterPro" id="IPR012334">
    <property type="entry name" value="Pectin_lyas_fold"/>
</dbReference>
<dbReference type="PROSITE" id="PS50022">
    <property type="entry name" value="FA58C_3"/>
    <property type="match status" value="1"/>
</dbReference>
<keyword evidence="6" id="KW-0964">Secreted</keyword>
<dbReference type="EC" id="4.2.2.2" evidence="5"/>
<dbReference type="SUPFAM" id="SSF49785">
    <property type="entry name" value="Galactose-binding domain-like"/>
    <property type="match status" value="1"/>
</dbReference>
<feature type="chain" id="PRO_5045471883" description="pectate lyase" evidence="10">
    <location>
        <begin position="22"/>
        <end position="490"/>
    </location>
</feature>
<dbReference type="InterPro" id="IPR000421">
    <property type="entry name" value="FA58C"/>
</dbReference>
<dbReference type="Gene3D" id="2.160.20.10">
    <property type="entry name" value="Single-stranded right-handed beta-helix, Pectin lyase-like"/>
    <property type="match status" value="1"/>
</dbReference>